<feature type="chain" id="PRO_5035738083" evidence="1">
    <location>
        <begin position="29"/>
        <end position="148"/>
    </location>
</feature>
<keyword evidence="3" id="KW-1185">Reference proteome</keyword>
<dbReference type="Proteomes" id="UP000807504">
    <property type="component" value="Unassembled WGS sequence"/>
</dbReference>
<dbReference type="EMBL" id="JABXBU010001863">
    <property type="protein sequence ID" value="KAF8781470.1"/>
    <property type="molecule type" value="Genomic_DNA"/>
</dbReference>
<reference evidence="2" key="2">
    <citation type="submission" date="2020-06" db="EMBL/GenBank/DDBJ databases">
        <authorList>
            <person name="Sheffer M."/>
        </authorList>
    </citation>
    <scope>NUCLEOTIDE SEQUENCE</scope>
</reference>
<gene>
    <name evidence="2" type="ORF">HNY73_011861</name>
</gene>
<proteinExistence type="predicted"/>
<keyword evidence="1" id="KW-0732">Signal</keyword>
<accession>A0A8T0ETQ5</accession>
<dbReference type="AlphaFoldDB" id="A0A8T0ETQ5"/>
<evidence type="ECO:0000256" key="1">
    <source>
        <dbReference type="SAM" id="SignalP"/>
    </source>
</evidence>
<feature type="signal peptide" evidence="1">
    <location>
        <begin position="1"/>
        <end position="28"/>
    </location>
</feature>
<comment type="caution">
    <text evidence="2">The sequence shown here is derived from an EMBL/GenBank/DDBJ whole genome shotgun (WGS) entry which is preliminary data.</text>
</comment>
<reference evidence="2" key="1">
    <citation type="journal article" date="2020" name="bioRxiv">
        <title>Chromosome-level reference genome of the European wasp spider Argiope bruennichi: a resource for studies on range expansion and evolutionary adaptation.</title>
        <authorList>
            <person name="Sheffer M.M."/>
            <person name="Hoppe A."/>
            <person name="Krehenwinkel H."/>
            <person name="Uhl G."/>
            <person name="Kuss A.W."/>
            <person name="Jensen L."/>
            <person name="Jensen C."/>
            <person name="Gillespie R.G."/>
            <person name="Hoff K.J."/>
            <person name="Prost S."/>
        </authorList>
    </citation>
    <scope>NUCLEOTIDE SEQUENCE</scope>
</reference>
<name>A0A8T0ETQ5_ARGBR</name>
<sequence length="148" mass="17107">MMFVQSRNVVRVFALNVLFISGFSSTESSGSDESEYTEFKKIFCDDENGTISNVMDECFEEMNLTRYEDIIKECYTGIDEACGKSIYDWYCANSEEAMDKADECAENKVKEQEGEIVIDLLKYEILNCTDSKLEEEEVEMEYYYSGDN</sequence>
<protein>
    <submittedName>
        <fullName evidence="2">Uncharacterized protein</fullName>
    </submittedName>
</protein>
<organism evidence="2 3">
    <name type="scientific">Argiope bruennichi</name>
    <name type="common">Wasp spider</name>
    <name type="synonym">Aranea bruennichi</name>
    <dbReference type="NCBI Taxonomy" id="94029"/>
    <lineage>
        <taxon>Eukaryota</taxon>
        <taxon>Metazoa</taxon>
        <taxon>Ecdysozoa</taxon>
        <taxon>Arthropoda</taxon>
        <taxon>Chelicerata</taxon>
        <taxon>Arachnida</taxon>
        <taxon>Araneae</taxon>
        <taxon>Araneomorphae</taxon>
        <taxon>Entelegynae</taxon>
        <taxon>Araneoidea</taxon>
        <taxon>Araneidae</taxon>
        <taxon>Argiope</taxon>
    </lineage>
</organism>
<evidence type="ECO:0000313" key="3">
    <source>
        <dbReference type="Proteomes" id="UP000807504"/>
    </source>
</evidence>
<evidence type="ECO:0000313" key="2">
    <source>
        <dbReference type="EMBL" id="KAF8781470.1"/>
    </source>
</evidence>